<dbReference type="AlphaFoldDB" id="A0A1I5CYP9"/>
<sequence length="101" mass="11745">MKTKIILNNFINHIESRPKMYVSKPDFMTISSLISGYFCAINDTENLPLNLMFSEWLNGNGEKTSLIWNEYIFSIIAKNDAEIAYSELFKQIKLFIKDLNV</sequence>
<protein>
    <submittedName>
        <fullName evidence="1">Uncharacterized protein</fullName>
    </submittedName>
</protein>
<evidence type="ECO:0000313" key="2">
    <source>
        <dbReference type="Proteomes" id="UP000198769"/>
    </source>
</evidence>
<keyword evidence="2" id="KW-1185">Reference proteome</keyword>
<evidence type="ECO:0000313" key="1">
    <source>
        <dbReference type="EMBL" id="SFN92120.1"/>
    </source>
</evidence>
<proteinExistence type="predicted"/>
<accession>A0A1I5CYP9</accession>
<dbReference type="EMBL" id="FOVD01000011">
    <property type="protein sequence ID" value="SFN92120.1"/>
    <property type="molecule type" value="Genomic_DNA"/>
</dbReference>
<dbReference type="RefSeq" id="WP_090027610.1">
    <property type="nucleotide sequence ID" value="NZ_FOVD01000011.1"/>
</dbReference>
<gene>
    <name evidence="1" type="ORF">SAMN05421594_4717</name>
</gene>
<name>A0A1I5CYP9_CHROL</name>
<dbReference type="OrthoDB" id="9933075at2"/>
<organism evidence="1 2">
    <name type="scientific">Chryseobacterium oleae</name>
    <dbReference type="NCBI Taxonomy" id="491207"/>
    <lineage>
        <taxon>Bacteria</taxon>
        <taxon>Pseudomonadati</taxon>
        <taxon>Bacteroidota</taxon>
        <taxon>Flavobacteriia</taxon>
        <taxon>Flavobacteriales</taxon>
        <taxon>Weeksellaceae</taxon>
        <taxon>Chryseobacterium group</taxon>
        <taxon>Chryseobacterium</taxon>
    </lineage>
</organism>
<dbReference type="Proteomes" id="UP000198769">
    <property type="component" value="Unassembled WGS sequence"/>
</dbReference>
<reference evidence="2" key="1">
    <citation type="submission" date="2016-10" db="EMBL/GenBank/DDBJ databases">
        <authorList>
            <person name="Varghese N."/>
            <person name="Submissions S."/>
        </authorList>
    </citation>
    <scope>NUCLEOTIDE SEQUENCE [LARGE SCALE GENOMIC DNA]</scope>
    <source>
        <strain evidence="2">DSM 25575</strain>
    </source>
</reference>